<feature type="transmembrane region" description="Helical" evidence="5">
    <location>
        <begin position="402"/>
        <end position="420"/>
    </location>
</feature>
<accession>A0ABQ6P9N7</accession>
<evidence type="ECO:0000259" key="6">
    <source>
        <dbReference type="Pfam" id="PF04932"/>
    </source>
</evidence>
<organism evidence="7 8">
    <name type="scientific">Novosphingobium pituita</name>
    <dbReference type="NCBI Taxonomy" id="3056842"/>
    <lineage>
        <taxon>Bacteria</taxon>
        <taxon>Pseudomonadati</taxon>
        <taxon>Pseudomonadota</taxon>
        <taxon>Alphaproteobacteria</taxon>
        <taxon>Sphingomonadales</taxon>
        <taxon>Sphingomonadaceae</taxon>
        <taxon>Novosphingobium</taxon>
    </lineage>
</organism>
<feature type="transmembrane region" description="Helical" evidence="5">
    <location>
        <begin position="206"/>
        <end position="225"/>
    </location>
</feature>
<keyword evidence="8" id="KW-1185">Reference proteome</keyword>
<evidence type="ECO:0000256" key="3">
    <source>
        <dbReference type="ARBA" id="ARBA00022989"/>
    </source>
</evidence>
<dbReference type="EMBL" id="BTFW01000001">
    <property type="protein sequence ID" value="GMM61967.1"/>
    <property type="molecule type" value="Genomic_DNA"/>
</dbReference>
<reference evidence="7 8" key="1">
    <citation type="submission" date="2023-06" db="EMBL/GenBank/DDBJ databases">
        <title>Draft genome sequence of Novosphingobium sp. strain IK01.</title>
        <authorList>
            <person name="Hatamoto M."/>
            <person name="Ikarashi T."/>
            <person name="Yamaguchi T."/>
        </authorList>
    </citation>
    <scope>NUCLEOTIDE SEQUENCE [LARGE SCALE GENOMIC DNA]</scope>
    <source>
        <strain evidence="7 8">IK01</strain>
    </source>
</reference>
<dbReference type="Proteomes" id="UP001187221">
    <property type="component" value="Unassembled WGS sequence"/>
</dbReference>
<gene>
    <name evidence="7" type="ORF">NUTIK01_27440</name>
</gene>
<feature type="transmembrane region" description="Helical" evidence="5">
    <location>
        <begin position="38"/>
        <end position="56"/>
    </location>
</feature>
<feature type="transmembrane region" description="Helical" evidence="5">
    <location>
        <begin position="368"/>
        <end position="390"/>
    </location>
</feature>
<sequence>MIAQGSEGDGRVPWAQRPWRLATVVEGTFSLSGVVPRLYVYCVVVYFSGAITRPLSGNSGSFRDVGEAPMVQALGIAVYLGGAMLGLWGLVQRQLQGRLSISPPLVGYGLLALWVALSPLWSPMPDLGMRRAVAFVGTVMVSCAIATTIPARDIARVLVHCSVGLIVITLALRLALPVYAVHQAGEAGVAEHAGRLRGSYAHKNELARTLALAIIVLLTFGRVFLRGRWLRPGLVLAGMGLAMMSGSAKVLLIIPLAVGGAWFFAIPMGRAVRCLLLLGMAGLVGLVMLSGVSRLIAGGVFASVGRGGDMSGRSLIWEVAWRFYALHPLIGQGYATGWAAGAQAYFAQLKLIVIGHAHNGYINTLLDLGAVGLVLALLPPAMMAVCLVAFPRRIADHLRAFGVAWLVMYLMMNVSGTYLINYNDLYTFTTIVCCFWCHGVFHFRVDVLSLLLSSRLRGDARWCLPGRRRTDVPRAWRTACLLFPQDPARTLQEGERNV</sequence>
<evidence type="ECO:0000313" key="7">
    <source>
        <dbReference type="EMBL" id="GMM61967.1"/>
    </source>
</evidence>
<feature type="transmembrane region" description="Helical" evidence="5">
    <location>
        <begin position="275"/>
        <end position="297"/>
    </location>
</feature>
<keyword evidence="2 5" id="KW-0812">Transmembrane</keyword>
<dbReference type="RefSeq" id="WP_317975592.1">
    <property type="nucleotide sequence ID" value="NZ_BTFW01000001.1"/>
</dbReference>
<feature type="transmembrane region" description="Helical" evidence="5">
    <location>
        <begin position="157"/>
        <end position="176"/>
    </location>
</feature>
<keyword evidence="3 5" id="KW-1133">Transmembrane helix</keyword>
<feature type="transmembrane region" description="Helical" evidence="5">
    <location>
        <begin position="132"/>
        <end position="151"/>
    </location>
</feature>
<feature type="transmembrane region" description="Helical" evidence="5">
    <location>
        <begin position="68"/>
        <end position="89"/>
    </location>
</feature>
<protein>
    <recommendedName>
        <fullName evidence="6">O-antigen ligase-related domain-containing protein</fullName>
    </recommendedName>
</protein>
<dbReference type="PANTHER" id="PTHR37422:SF17">
    <property type="entry name" value="O-ANTIGEN LIGASE"/>
    <property type="match status" value="1"/>
</dbReference>
<dbReference type="PANTHER" id="PTHR37422">
    <property type="entry name" value="TEICHURONIC ACID BIOSYNTHESIS PROTEIN TUAE"/>
    <property type="match status" value="1"/>
</dbReference>
<evidence type="ECO:0000256" key="1">
    <source>
        <dbReference type="ARBA" id="ARBA00004141"/>
    </source>
</evidence>
<dbReference type="InterPro" id="IPR007016">
    <property type="entry name" value="O-antigen_ligase-rel_domated"/>
</dbReference>
<comment type="subcellular location">
    <subcellularLocation>
        <location evidence="1">Membrane</location>
        <topology evidence="1">Multi-pass membrane protein</topology>
    </subcellularLocation>
</comment>
<evidence type="ECO:0000313" key="8">
    <source>
        <dbReference type="Proteomes" id="UP001187221"/>
    </source>
</evidence>
<dbReference type="InterPro" id="IPR051533">
    <property type="entry name" value="WaaL-like"/>
</dbReference>
<feature type="transmembrane region" description="Helical" evidence="5">
    <location>
        <begin position="101"/>
        <end position="120"/>
    </location>
</feature>
<proteinExistence type="predicted"/>
<feature type="transmembrane region" description="Helical" evidence="5">
    <location>
        <begin position="426"/>
        <end position="452"/>
    </location>
</feature>
<evidence type="ECO:0000256" key="4">
    <source>
        <dbReference type="ARBA" id="ARBA00023136"/>
    </source>
</evidence>
<evidence type="ECO:0000256" key="5">
    <source>
        <dbReference type="SAM" id="Phobius"/>
    </source>
</evidence>
<evidence type="ECO:0000256" key="2">
    <source>
        <dbReference type="ARBA" id="ARBA00022692"/>
    </source>
</evidence>
<comment type="caution">
    <text evidence="7">The sequence shown here is derived from an EMBL/GenBank/DDBJ whole genome shotgun (WGS) entry which is preliminary data.</text>
</comment>
<feature type="domain" description="O-antigen ligase-related" evidence="6">
    <location>
        <begin position="235"/>
        <end position="376"/>
    </location>
</feature>
<keyword evidence="4 5" id="KW-0472">Membrane</keyword>
<name>A0ABQ6P9N7_9SPHN</name>
<feature type="transmembrane region" description="Helical" evidence="5">
    <location>
        <begin position="237"/>
        <end position="263"/>
    </location>
</feature>
<dbReference type="Pfam" id="PF04932">
    <property type="entry name" value="Wzy_C"/>
    <property type="match status" value="1"/>
</dbReference>